<dbReference type="Gene3D" id="1.10.260.40">
    <property type="entry name" value="lambda repressor-like DNA-binding domains"/>
    <property type="match status" value="1"/>
</dbReference>
<name>A0ABS9Y4H2_9ACTN</name>
<dbReference type="EMBL" id="JALDAY010000004">
    <property type="protein sequence ID" value="MCI3272117.1"/>
    <property type="molecule type" value="Genomic_DNA"/>
</dbReference>
<dbReference type="SUPFAM" id="SSF47413">
    <property type="entry name" value="lambda repressor-like DNA-binding domains"/>
    <property type="match status" value="1"/>
</dbReference>
<evidence type="ECO:0000256" key="1">
    <source>
        <dbReference type="SAM" id="Coils"/>
    </source>
</evidence>
<accession>A0ABS9Y4H2</accession>
<keyword evidence="4" id="KW-1185">Reference proteome</keyword>
<dbReference type="Proteomes" id="UP001165269">
    <property type="component" value="Unassembled WGS sequence"/>
</dbReference>
<dbReference type="PROSITE" id="PS50943">
    <property type="entry name" value="HTH_CROC1"/>
    <property type="match status" value="1"/>
</dbReference>
<comment type="caution">
    <text evidence="3">The sequence shown here is derived from an EMBL/GenBank/DDBJ whole genome shotgun (WGS) entry which is preliminary data.</text>
</comment>
<feature type="domain" description="HTH cro/C1-type" evidence="2">
    <location>
        <begin position="21"/>
        <end position="80"/>
    </location>
</feature>
<gene>
    <name evidence="3" type="ORF">MQP27_13445</name>
</gene>
<dbReference type="SMART" id="SM00530">
    <property type="entry name" value="HTH_XRE"/>
    <property type="match status" value="1"/>
</dbReference>
<protein>
    <submittedName>
        <fullName evidence="3">Helix-turn-helix domain-containing protein</fullName>
    </submittedName>
</protein>
<evidence type="ECO:0000313" key="3">
    <source>
        <dbReference type="EMBL" id="MCI3272117.1"/>
    </source>
</evidence>
<evidence type="ECO:0000259" key="2">
    <source>
        <dbReference type="PROSITE" id="PS50943"/>
    </source>
</evidence>
<sequence>MDDDELVGAGHMAEDIFVRQMKRLRVAQGLSQAELADRVGELGGSLYQQTIAKIESGQRALRLQEADLIAKALRSSVSEMLAAAIDKAEADPEANPETMDIENLLTRVKAVQRRRDGLAANLHDARRAETEARFALEAAEARAAAAMAEATRAQAHHDEAQAELNYLTRISINRQAEFNRVYGPQWRQKLSNNPPITVEELTRHFEKEPSDPSEDDG</sequence>
<dbReference type="RefSeq" id="WP_242765286.1">
    <property type="nucleotide sequence ID" value="NZ_JALDAY010000004.1"/>
</dbReference>
<dbReference type="InterPro" id="IPR001387">
    <property type="entry name" value="Cro/C1-type_HTH"/>
</dbReference>
<dbReference type="InterPro" id="IPR010982">
    <property type="entry name" value="Lambda_DNA-bd_dom_sf"/>
</dbReference>
<evidence type="ECO:0000313" key="4">
    <source>
        <dbReference type="Proteomes" id="UP001165269"/>
    </source>
</evidence>
<reference evidence="3" key="1">
    <citation type="submission" date="2022-03" db="EMBL/GenBank/DDBJ databases">
        <title>Streptomyces 7R015 and 7R016 isolated from Barleria lupulina in Thailand.</title>
        <authorList>
            <person name="Kanchanasin P."/>
            <person name="Phongsopitanun W."/>
            <person name="Tanasupawat S."/>
        </authorList>
    </citation>
    <scope>NUCLEOTIDE SEQUENCE</scope>
    <source>
        <strain evidence="3">7R015</strain>
    </source>
</reference>
<keyword evidence="1" id="KW-0175">Coiled coil</keyword>
<feature type="coiled-coil region" evidence="1">
    <location>
        <begin position="101"/>
        <end position="163"/>
    </location>
</feature>
<proteinExistence type="predicted"/>
<dbReference type="CDD" id="cd00093">
    <property type="entry name" value="HTH_XRE"/>
    <property type="match status" value="1"/>
</dbReference>
<dbReference type="Pfam" id="PF01381">
    <property type="entry name" value="HTH_3"/>
    <property type="match status" value="1"/>
</dbReference>
<organism evidence="3 4">
    <name type="scientific">Streptomyces cylindrosporus</name>
    <dbReference type="NCBI Taxonomy" id="2927583"/>
    <lineage>
        <taxon>Bacteria</taxon>
        <taxon>Bacillati</taxon>
        <taxon>Actinomycetota</taxon>
        <taxon>Actinomycetes</taxon>
        <taxon>Kitasatosporales</taxon>
        <taxon>Streptomycetaceae</taxon>
        <taxon>Streptomyces</taxon>
    </lineage>
</organism>